<dbReference type="GO" id="GO:0005886">
    <property type="term" value="C:plasma membrane"/>
    <property type="evidence" value="ECO:0007669"/>
    <property type="project" value="UniProtKB-SubCell"/>
</dbReference>
<feature type="transmembrane region" description="Helical" evidence="21">
    <location>
        <begin position="265"/>
        <end position="291"/>
    </location>
</feature>
<evidence type="ECO:0000256" key="6">
    <source>
        <dbReference type="ARBA" id="ARBA00022679"/>
    </source>
</evidence>
<evidence type="ECO:0000256" key="14">
    <source>
        <dbReference type="ARBA" id="ARBA00032370"/>
    </source>
</evidence>
<comment type="subcellular location">
    <subcellularLocation>
        <location evidence="1">Cell membrane</location>
        <topology evidence="1">Multi-pass membrane protein</topology>
    </subcellularLocation>
</comment>
<reference evidence="23" key="1">
    <citation type="submission" date="2020-01" db="EMBL/GenBank/DDBJ databases">
        <authorList>
            <person name="Fang Y."/>
            <person name="Sun R."/>
            <person name="Nie L."/>
            <person name="He J."/>
            <person name="Hao L."/>
            <person name="Wang L."/>
            <person name="Su S."/>
            <person name="Lv E."/>
            <person name="Zhang Z."/>
            <person name="Xie R."/>
            <person name="Liu H."/>
        </authorList>
    </citation>
    <scope>NUCLEOTIDE SEQUENCE [LARGE SCALE GENOMIC DNA]</scope>
    <source>
        <strain evidence="23">XCT-53</strain>
    </source>
</reference>
<evidence type="ECO:0000256" key="9">
    <source>
        <dbReference type="ARBA" id="ARBA00022984"/>
    </source>
</evidence>
<keyword evidence="11 21" id="KW-0472">Membrane</keyword>
<evidence type="ECO:0000256" key="16">
    <source>
        <dbReference type="ARBA" id="ARBA00038053"/>
    </source>
</evidence>
<protein>
    <recommendedName>
        <fullName evidence="17">Probable peptidoglycan glycosyltransferase FtsW</fullName>
        <ecNumber evidence="19">2.4.99.28</ecNumber>
    </recommendedName>
    <alternativeName>
        <fullName evidence="18">Cell division protein FtsW</fullName>
    </alternativeName>
    <alternativeName>
        <fullName evidence="15">Cell wall polymerase</fullName>
    </alternativeName>
    <alternativeName>
        <fullName evidence="14">Peptidoglycan polymerase</fullName>
    </alternativeName>
</protein>
<evidence type="ECO:0000256" key="13">
    <source>
        <dbReference type="ARBA" id="ARBA00023316"/>
    </source>
</evidence>
<dbReference type="PANTHER" id="PTHR30474">
    <property type="entry name" value="CELL CYCLE PROTEIN"/>
    <property type="match status" value="1"/>
</dbReference>
<dbReference type="GO" id="GO:0008360">
    <property type="term" value="P:regulation of cell shape"/>
    <property type="evidence" value="ECO:0007669"/>
    <property type="project" value="UniProtKB-KW"/>
</dbReference>
<dbReference type="GO" id="GO:0015648">
    <property type="term" value="F:lipid-linked peptidoglycan transporter activity"/>
    <property type="evidence" value="ECO:0007669"/>
    <property type="project" value="TreeGrafter"/>
</dbReference>
<dbReference type="GO" id="GO:0008955">
    <property type="term" value="F:peptidoglycan glycosyltransferase activity"/>
    <property type="evidence" value="ECO:0007669"/>
    <property type="project" value="UniProtKB-EC"/>
</dbReference>
<organism evidence="22 23">
    <name type="scientific">Pannonibacter tanglangensis</name>
    <dbReference type="NCBI Taxonomy" id="2750084"/>
    <lineage>
        <taxon>Bacteria</taxon>
        <taxon>Pseudomonadati</taxon>
        <taxon>Pseudomonadota</taxon>
        <taxon>Alphaproteobacteria</taxon>
        <taxon>Hyphomicrobiales</taxon>
        <taxon>Stappiaceae</taxon>
        <taxon>Pannonibacter</taxon>
    </lineage>
</organism>
<dbReference type="NCBIfam" id="TIGR02614">
    <property type="entry name" value="ftsW"/>
    <property type="match status" value="1"/>
</dbReference>
<feature type="transmembrane region" description="Helical" evidence="21">
    <location>
        <begin position="146"/>
        <end position="165"/>
    </location>
</feature>
<keyword evidence="23" id="KW-1185">Reference proteome</keyword>
<dbReference type="AlphaFoldDB" id="A0A7X5EZJ7"/>
<evidence type="ECO:0000256" key="10">
    <source>
        <dbReference type="ARBA" id="ARBA00022989"/>
    </source>
</evidence>
<evidence type="ECO:0000256" key="17">
    <source>
        <dbReference type="ARBA" id="ARBA00041185"/>
    </source>
</evidence>
<feature type="transmembrane region" description="Helical" evidence="21">
    <location>
        <begin position="59"/>
        <end position="77"/>
    </location>
</feature>
<comment type="pathway">
    <text evidence="2">Cell wall biogenesis; peptidoglycan biosynthesis.</text>
</comment>
<dbReference type="GO" id="GO:0009252">
    <property type="term" value="P:peptidoglycan biosynthetic process"/>
    <property type="evidence" value="ECO:0007669"/>
    <property type="project" value="UniProtKB-KW"/>
</dbReference>
<evidence type="ECO:0000313" key="23">
    <source>
        <dbReference type="Proteomes" id="UP000586722"/>
    </source>
</evidence>
<evidence type="ECO:0000256" key="20">
    <source>
        <dbReference type="ARBA" id="ARBA00049902"/>
    </source>
</evidence>
<keyword evidence="6" id="KW-0808">Transferase</keyword>
<dbReference type="InterPro" id="IPR013437">
    <property type="entry name" value="FtsW"/>
</dbReference>
<evidence type="ECO:0000256" key="1">
    <source>
        <dbReference type="ARBA" id="ARBA00004651"/>
    </source>
</evidence>
<feature type="transmembrane region" description="Helical" evidence="21">
    <location>
        <begin position="83"/>
        <end position="103"/>
    </location>
</feature>
<keyword evidence="7 21" id="KW-0812">Transmembrane</keyword>
<keyword evidence="3" id="KW-1003">Cell membrane</keyword>
<keyword evidence="4" id="KW-0132">Cell division</keyword>
<keyword evidence="9" id="KW-0573">Peptidoglycan synthesis</keyword>
<feature type="transmembrane region" description="Helical" evidence="21">
    <location>
        <begin position="124"/>
        <end position="140"/>
    </location>
</feature>
<dbReference type="Proteomes" id="UP000586722">
    <property type="component" value="Unassembled WGS sequence"/>
</dbReference>
<feature type="transmembrane region" description="Helical" evidence="21">
    <location>
        <begin position="177"/>
        <end position="210"/>
    </location>
</feature>
<evidence type="ECO:0000256" key="3">
    <source>
        <dbReference type="ARBA" id="ARBA00022475"/>
    </source>
</evidence>
<evidence type="ECO:0000256" key="2">
    <source>
        <dbReference type="ARBA" id="ARBA00004752"/>
    </source>
</evidence>
<dbReference type="InterPro" id="IPR001182">
    <property type="entry name" value="FtsW/RodA"/>
</dbReference>
<feature type="transmembrane region" description="Helical" evidence="21">
    <location>
        <begin position="340"/>
        <end position="361"/>
    </location>
</feature>
<evidence type="ECO:0000256" key="4">
    <source>
        <dbReference type="ARBA" id="ARBA00022618"/>
    </source>
</evidence>
<evidence type="ECO:0000256" key="18">
    <source>
        <dbReference type="ARBA" id="ARBA00041418"/>
    </source>
</evidence>
<evidence type="ECO:0000256" key="7">
    <source>
        <dbReference type="ARBA" id="ARBA00022692"/>
    </source>
</evidence>
<keyword evidence="10 21" id="KW-1133">Transmembrane helix</keyword>
<name>A0A7X5EZJ7_9HYPH</name>
<evidence type="ECO:0000256" key="5">
    <source>
        <dbReference type="ARBA" id="ARBA00022676"/>
    </source>
</evidence>
<evidence type="ECO:0000256" key="21">
    <source>
        <dbReference type="SAM" id="Phobius"/>
    </source>
</evidence>
<keyword evidence="13" id="KW-0961">Cell wall biogenesis/degradation</keyword>
<dbReference type="EMBL" id="JAABLQ010000001">
    <property type="protein sequence ID" value="NBN77006.1"/>
    <property type="molecule type" value="Genomic_DNA"/>
</dbReference>
<evidence type="ECO:0000256" key="15">
    <source>
        <dbReference type="ARBA" id="ARBA00033270"/>
    </source>
</evidence>
<dbReference type="RefSeq" id="WP_161707726.1">
    <property type="nucleotide sequence ID" value="NZ_JAABLQ010000001.1"/>
</dbReference>
<dbReference type="GO" id="GO:0051301">
    <property type="term" value="P:cell division"/>
    <property type="evidence" value="ECO:0007669"/>
    <property type="project" value="UniProtKB-KW"/>
</dbReference>
<dbReference type="EC" id="2.4.99.28" evidence="19"/>
<keyword evidence="8" id="KW-0133">Cell shape</keyword>
<dbReference type="PANTHER" id="PTHR30474:SF2">
    <property type="entry name" value="PEPTIDOGLYCAN GLYCOSYLTRANSFERASE FTSW-RELATED"/>
    <property type="match status" value="1"/>
</dbReference>
<evidence type="ECO:0000256" key="11">
    <source>
        <dbReference type="ARBA" id="ARBA00023136"/>
    </source>
</evidence>
<evidence type="ECO:0000256" key="8">
    <source>
        <dbReference type="ARBA" id="ARBA00022960"/>
    </source>
</evidence>
<dbReference type="GO" id="GO:0032153">
    <property type="term" value="C:cell division site"/>
    <property type="evidence" value="ECO:0007669"/>
    <property type="project" value="TreeGrafter"/>
</dbReference>
<proteinExistence type="inferred from homology"/>
<dbReference type="Pfam" id="PF01098">
    <property type="entry name" value="FTSW_RODA_SPOVE"/>
    <property type="match status" value="1"/>
</dbReference>
<comment type="caution">
    <text evidence="22">The sequence shown here is derived from an EMBL/GenBank/DDBJ whole genome shotgun (WGS) entry which is preliminary data.</text>
</comment>
<feature type="transmembrane region" description="Helical" evidence="21">
    <location>
        <begin position="303"/>
        <end position="328"/>
    </location>
</feature>
<evidence type="ECO:0000256" key="19">
    <source>
        <dbReference type="ARBA" id="ARBA00044770"/>
    </source>
</evidence>
<keyword evidence="12" id="KW-0131">Cell cycle</keyword>
<keyword evidence="5" id="KW-0328">Glycosyltransferase</keyword>
<feature type="transmembrane region" description="Helical" evidence="21">
    <location>
        <begin position="20"/>
        <end position="39"/>
    </location>
</feature>
<comment type="catalytic activity">
    <reaction evidence="20">
        <text>[GlcNAc-(1-&gt;4)-Mur2Ac(oyl-L-Ala-gamma-D-Glu-L-Lys-D-Ala-D-Ala)](n)-di-trans,octa-cis-undecaprenyl diphosphate + beta-D-GlcNAc-(1-&gt;4)-Mur2Ac(oyl-L-Ala-gamma-D-Glu-L-Lys-D-Ala-D-Ala)-di-trans,octa-cis-undecaprenyl diphosphate = [GlcNAc-(1-&gt;4)-Mur2Ac(oyl-L-Ala-gamma-D-Glu-L-Lys-D-Ala-D-Ala)](n+1)-di-trans,octa-cis-undecaprenyl diphosphate + di-trans,octa-cis-undecaprenyl diphosphate + H(+)</text>
        <dbReference type="Rhea" id="RHEA:23708"/>
        <dbReference type="Rhea" id="RHEA-COMP:9602"/>
        <dbReference type="Rhea" id="RHEA-COMP:9603"/>
        <dbReference type="ChEBI" id="CHEBI:15378"/>
        <dbReference type="ChEBI" id="CHEBI:58405"/>
        <dbReference type="ChEBI" id="CHEBI:60033"/>
        <dbReference type="ChEBI" id="CHEBI:78435"/>
        <dbReference type="EC" id="2.4.99.28"/>
    </reaction>
</comment>
<gene>
    <name evidence="22" type="primary">ftsW</name>
    <name evidence="22" type="ORF">GWI72_01855</name>
</gene>
<sequence>MVSRADRGPLSEWLWTVDHYLLAAFMLLMIGGVVLSFAASPPVAERLGVESFFFVKKQATFLLPSMAVMLGLSLMTPRLIRRAALFLLIGALVLLVATLFVGFEVKGGRRWIDLGITTLQPSEFLKPAFVVIVAFLLSESGRRREVPGALLSALLFAISSALLIAQPDFGQTMLMGLAFGALFFINGMPWAVIIVLAVLGVVGMGSAYLFLPHVTSRINRFLDPESGDTFQVDTAREAFLSGGWFGKGPGEGVVKRILPDSHTDFVFSVVAEEFGIIVCMLLVAVFAFIILRGLRNAARDQDAFARLATSGLVVLFGLQAMINLMVNLNLVPAKGMTLPFISYGGSSTISTAITAGFILALTRRKPQPKHSESVIISRVSPSSLMQPGIR</sequence>
<evidence type="ECO:0000313" key="22">
    <source>
        <dbReference type="EMBL" id="NBN77006.1"/>
    </source>
</evidence>
<comment type="similarity">
    <text evidence="16">Belongs to the SEDS family. FtsW subfamily.</text>
</comment>
<accession>A0A7X5EZJ7</accession>
<dbReference type="GO" id="GO:0071555">
    <property type="term" value="P:cell wall organization"/>
    <property type="evidence" value="ECO:0007669"/>
    <property type="project" value="UniProtKB-KW"/>
</dbReference>
<evidence type="ECO:0000256" key="12">
    <source>
        <dbReference type="ARBA" id="ARBA00023306"/>
    </source>
</evidence>